<evidence type="ECO:0000313" key="2">
    <source>
        <dbReference type="Proteomes" id="UP000824241"/>
    </source>
</evidence>
<dbReference type="AlphaFoldDB" id="A0A9D1DXJ7"/>
<evidence type="ECO:0000313" key="1">
    <source>
        <dbReference type="EMBL" id="HIR60959.1"/>
    </source>
</evidence>
<dbReference type="Gene3D" id="2.40.128.20">
    <property type="match status" value="1"/>
</dbReference>
<dbReference type="EMBL" id="DVHA01000169">
    <property type="protein sequence ID" value="HIR60959.1"/>
    <property type="molecule type" value="Genomic_DNA"/>
</dbReference>
<proteinExistence type="predicted"/>
<organism evidence="1 2">
    <name type="scientific">Candidatus Faecivivens stercoravium</name>
    <dbReference type="NCBI Taxonomy" id="2840803"/>
    <lineage>
        <taxon>Bacteria</taxon>
        <taxon>Bacillati</taxon>
        <taxon>Bacillota</taxon>
        <taxon>Clostridia</taxon>
        <taxon>Eubacteriales</taxon>
        <taxon>Oscillospiraceae</taxon>
        <taxon>Oscillospiraceae incertae sedis</taxon>
        <taxon>Candidatus Faecivivens</taxon>
    </lineage>
</organism>
<reference evidence="1" key="1">
    <citation type="submission" date="2020-10" db="EMBL/GenBank/DDBJ databases">
        <authorList>
            <person name="Gilroy R."/>
        </authorList>
    </citation>
    <scope>NUCLEOTIDE SEQUENCE</scope>
    <source>
        <strain evidence="1">CHK189-12415</strain>
    </source>
</reference>
<gene>
    <name evidence="1" type="ORF">IAB37_05220</name>
</gene>
<accession>A0A9D1DXJ7</accession>
<dbReference type="SUPFAM" id="SSF50814">
    <property type="entry name" value="Lipocalins"/>
    <property type="match status" value="1"/>
</dbReference>
<dbReference type="InterPro" id="IPR012674">
    <property type="entry name" value="Calycin"/>
</dbReference>
<name>A0A9D1DXJ7_9FIRM</name>
<reference evidence="1" key="2">
    <citation type="journal article" date="2021" name="PeerJ">
        <title>Extensive microbial diversity within the chicken gut microbiome revealed by metagenomics and culture.</title>
        <authorList>
            <person name="Gilroy R."/>
            <person name="Ravi A."/>
            <person name="Getino M."/>
            <person name="Pursley I."/>
            <person name="Horton D.L."/>
            <person name="Alikhan N.F."/>
            <person name="Baker D."/>
            <person name="Gharbi K."/>
            <person name="Hall N."/>
            <person name="Watson M."/>
            <person name="Adriaenssens E.M."/>
            <person name="Foster-Nyarko E."/>
            <person name="Jarju S."/>
            <person name="Secka A."/>
            <person name="Antonio M."/>
            <person name="Oren A."/>
            <person name="Chaudhuri R.R."/>
            <person name="La Ragione R."/>
            <person name="Hildebrand F."/>
            <person name="Pallen M.J."/>
        </authorList>
    </citation>
    <scope>NUCLEOTIDE SEQUENCE</scope>
    <source>
        <strain evidence="1">CHK189-12415</strain>
    </source>
</reference>
<comment type="caution">
    <text evidence="1">The sequence shown here is derived from an EMBL/GenBank/DDBJ whole genome shotgun (WGS) entry which is preliminary data.</text>
</comment>
<dbReference type="InterPro" id="IPR015231">
    <property type="entry name" value="DUF1934"/>
</dbReference>
<sequence>MDAQKRKRPVSILIRGIYHPEEDDEPMEAELITDGYMYKLGTHWYITYVETETTGYEGCITTLKVSADPSDKVVTLTRKGDASSHLILQQGVRTLGSYNFYDATMEIGVYTDDMEYSFDENGGKFHLHYTLDMNTSLLSENELTILVTPV</sequence>
<dbReference type="Proteomes" id="UP000824241">
    <property type="component" value="Unassembled WGS sequence"/>
</dbReference>
<protein>
    <submittedName>
        <fullName evidence="1">DUF1934 domain-containing protein</fullName>
    </submittedName>
</protein>
<dbReference type="Pfam" id="PF09148">
    <property type="entry name" value="DUF1934"/>
    <property type="match status" value="1"/>
</dbReference>